<accession>A0ABY4C830</accession>
<gene>
    <name evidence="2" type="ORF">MNR06_15395</name>
</gene>
<evidence type="ECO:0000313" key="2">
    <source>
        <dbReference type="EMBL" id="UOF01085.1"/>
    </source>
</evidence>
<feature type="region of interest" description="Disordered" evidence="1">
    <location>
        <begin position="1"/>
        <end position="22"/>
    </location>
</feature>
<protein>
    <submittedName>
        <fullName evidence="2">Uncharacterized protein</fullName>
    </submittedName>
</protein>
<sequence length="168" mass="18705">MAAPQTKTTLETTPLSTEPDPNLVPIDPELREESPTYLLNTSLGFSGGNYLEADEVSQGPYLAIRYLPLWSEFPTWDYQVEVNSSNLIGLSAGRRFYCCPEYDYIPYLRLSGALFLEGAGELAGFVEIRRWRFRASAGVGDTFTTEVGIGYAITGPDIFAQFGYNWGF</sequence>
<name>A0ABY4C830_9BACT</name>
<dbReference type="RefSeq" id="WP_243537342.1">
    <property type="nucleotide sequence ID" value="NZ_CP093442.1"/>
</dbReference>
<evidence type="ECO:0000256" key="1">
    <source>
        <dbReference type="SAM" id="MobiDB-lite"/>
    </source>
</evidence>
<proteinExistence type="predicted"/>
<keyword evidence="3" id="KW-1185">Reference proteome</keyword>
<dbReference type="EMBL" id="CP093442">
    <property type="protein sequence ID" value="UOF01085.1"/>
    <property type="molecule type" value="Genomic_DNA"/>
</dbReference>
<dbReference type="Proteomes" id="UP000830116">
    <property type="component" value="Chromosome"/>
</dbReference>
<evidence type="ECO:0000313" key="3">
    <source>
        <dbReference type="Proteomes" id="UP000830116"/>
    </source>
</evidence>
<feature type="compositionally biased region" description="Low complexity" evidence="1">
    <location>
        <begin position="1"/>
        <end position="19"/>
    </location>
</feature>
<reference evidence="2" key="1">
    <citation type="submission" date="2022-03" db="EMBL/GenBank/DDBJ databases">
        <title>Genome Identification and Characterization of new species Bdellovibrio reynosense LBG001 sp. nov. from a Mexico soil sample.</title>
        <authorList>
            <person name="Camilli A."/>
            <person name="Ajao Y."/>
            <person name="Guo X."/>
        </authorList>
    </citation>
    <scope>NUCLEOTIDE SEQUENCE</scope>
    <source>
        <strain evidence="2">LBG001</strain>
    </source>
</reference>
<organism evidence="2 3">
    <name type="scientific">Bdellovibrio reynosensis</name>
    <dbReference type="NCBI Taxonomy" id="2835041"/>
    <lineage>
        <taxon>Bacteria</taxon>
        <taxon>Pseudomonadati</taxon>
        <taxon>Bdellovibrionota</taxon>
        <taxon>Bdellovibrionia</taxon>
        <taxon>Bdellovibrionales</taxon>
        <taxon>Pseudobdellovibrionaceae</taxon>
        <taxon>Bdellovibrio</taxon>
    </lineage>
</organism>